<keyword evidence="2" id="KW-1185">Reference proteome</keyword>
<protein>
    <submittedName>
        <fullName evidence="1">Putative nucleic acid-binding protein, containings PIN domain</fullName>
    </submittedName>
</protein>
<accession>A0A2K8T485</accession>
<dbReference type="InterPro" id="IPR029060">
    <property type="entry name" value="PIN-like_dom_sf"/>
</dbReference>
<sequence>MYLLDTNHCSFLIEGDLKVVNNFRERSEVIIATSAIVVG</sequence>
<dbReference type="Proteomes" id="UP000232003">
    <property type="component" value="Chromosome"/>
</dbReference>
<dbReference type="KEGG" id="nfl:COO91_08654"/>
<reference evidence="1 2" key="1">
    <citation type="submission" date="2017-11" db="EMBL/GenBank/DDBJ databases">
        <title>Complete genome of a free-living desiccation-tolerant cyanobacterium and its photosynthetic adaptation to extreme terrestrial habitat.</title>
        <authorList>
            <person name="Shang J."/>
        </authorList>
    </citation>
    <scope>NUCLEOTIDE SEQUENCE [LARGE SCALE GENOMIC DNA]</scope>
    <source>
        <strain evidence="1 2">CCNUN1</strain>
    </source>
</reference>
<proteinExistence type="predicted"/>
<dbReference type="EMBL" id="CP024785">
    <property type="protein sequence ID" value="AUB42514.1"/>
    <property type="molecule type" value="Genomic_DNA"/>
</dbReference>
<dbReference type="AlphaFoldDB" id="A0A2K8T485"/>
<organism evidence="1 2">
    <name type="scientific">Nostoc flagelliforme CCNUN1</name>
    <dbReference type="NCBI Taxonomy" id="2038116"/>
    <lineage>
        <taxon>Bacteria</taxon>
        <taxon>Bacillati</taxon>
        <taxon>Cyanobacteriota</taxon>
        <taxon>Cyanophyceae</taxon>
        <taxon>Nostocales</taxon>
        <taxon>Nostocaceae</taxon>
        <taxon>Nostoc</taxon>
    </lineage>
</organism>
<dbReference type="SUPFAM" id="SSF88723">
    <property type="entry name" value="PIN domain-like"/>
    <property type="match status" value="1"/>
</dbReference>
<evidence type="ECO:0000313" key="2">
    <source>
        <dbReference type="Proteomes" id="UP000232003"/>
    </source>
</evidence>
<name>A0A2K8T485_9NOSO</name>
<evidence type="ECO:0000313" key="1">
    <source>
        <dbReference type="EMBL" id="AUB42514.1"/>
    </source>
</evidence>
<gene>
    <name evidence="1" type="ORF">COO91_08654</name>
</gene>